<name>A0A084BCN8_STACB</name>
<dbReference type="SMART" id="SM00822">
    <property type="entry name" value="PKS_KR"/>
    <property type="match status" value="1"/>
</dbReference>
<dbReference type="Proteomes" id="UP000028045">
    <property type="component" value="Unassembled WGS sequence"/>
</dbReference>
<evidence type="ECO:0000313" key="7">
    <source>
        <dbReference type="Proteomes" id="UP000028045"/>
    </source>
</evidence>
<keyword evidence="7" id="KW-1185">Reference proteome</keyword>
<dbReference type="PANTHER" id="PTHR43775">
    <property type="entry name" value="FATTY ACID SYNTHASE"/>
    <property type="match status" value="1"/>
</dbReference>
<dbReference type="InterPro" id="IPR013968">
    <property type="entry name" value="PKS_KR"/>
</dbReference>
<sequence>MKNGGLPEWWETECPLGPLANVNQWDILLKKTGFGGIDTVTPETSASLAMKVIVSQAVNNQATLLRSPLDAKERPAGVRNDGLGIIGGLSSPVHRLSRQVHDILDHCFQNKQFFDTVQDFASSPMPLSSSMDDTPHSYTMTGILHTVMTENPRLNIQIYDLDSGVPGTGIEASTAEDLTITPMRQHLFYSWDLGNVTETVLWSKEPEVFQKNARYSSQRRDVHAEADPNQDRLALVGAGGREYSLELQKVSLLTAAPRSTTSTRRIKIEQSMLQSIVCLRISEETLLGNAVSLCSQSGSIINLLPKLEQAWDGASQGLNKTSVVLDSVQTLSLNDISSHASIGDPLSTVDWTSAKSVTAKIVPIDSGTLFRLNRTYFFAGMAARFVVLSSRNPKVNPKFITDMKKQHGAVVQIMSVDVKSRESLQLAHAVISAALPPIAGVLNGAMIPDDDLFSNMMYEQFTRVTRPKVVGFELLDELFYDTSLDFFAIASSVASVIGFSGQSNYTAASLFMTGLMHNRRKRGVAGSSISIPGVLGLGVAGLGVAANAANFDFEYFQSIGYINISEVDL</sequence>
<keyword evidence="3" id="KW-0808">Transferase</keyword>
<gene>
    <name evidence="6" type="ORF">S7711_08488</name>
</gene>
<dbReference type="PANTHER" id="PTHR43775:SF20">
    <property type="entry name" value="HYBRID PKS-NRPS SYNTHETASE APDA"/>
    <property type="match status" value="1"/>
</dbReference>
<dbReference type="AlphaFoldDB" id="A0A084BCN8"/>
<evidence type="ECO:0000256" key="3">
    <source>
        <dbReference type="ARBA" id="ARBA00022679"/>
    </source>
</evidence>
<keyword evidence="1" id="KW-0596">Phosphopantetheine</keyword>
<keyword evidence="2" id="KW-0597">Phosphoprotein</keyword>
<dbReference type="GO" id="GO:0006633">
    <property type="term" value="P:fatty acid biosynthetic process"/>
    <property type="evidence" value="ECO:0007669"/>
    <property type="project" value="TreeGrafter"/>
</dbReference>
<dbReference type="Gene3D" id="3.40.50.720">
    <property type="entry name" value="NAD(P)-binding Rossmann-like Domain"/>
    <property type="match status" value="1"/>
</dbReference>
<dbReference type="Pfam" id="PF08659">
    <property type="entry name" value="KR"/>
    <property type="match status" value="1"/>
</dbReference>
<dbReference type="EMBL" id="KL647377">
    <property type="protein sequence ID" value="KEY75317.1"/>
    <property type="molecule type" value="Genomic_DNA"/>
</dbReference>
<accession>A0A084BCN8</accession>
<dbReference type="InterPro" id="IPR057326">
    <property type="entry name" value="KR_dom"/>
</dbReference>
<evidence type="ECO:0000256" key="2">
    <source>
        <dbReference type="ARBA" id="ARBA00022553"/>
    </source>
</evidence>
<dbReference type="InterPro" id="IPR036291">
    <property type="entry name" value="NAD(P)-bd_dom_sf"/>
</dbReference>
<keyword evidence="4" id="KW-0560">Oxidoreductase</keyword>
<feature type="domain" description="Ketoreductase" evidence="5">
    <location>
        <begin position="374"/>
        <end position="544"/>
    </location>
</feature>
<dbReference type="SUPFAM" id="SSF51735">
    <property type="entry name" value="NAD(P)-binding Rossmann-fold domains"/>
    <property type="match status" value="1"/>
</dbReference>
<dbReference type="GO" id="GO:0044550">
    <property type="term" value="P:secondary metabolite biosynthetic process"/>
    <property type="evidence" value="ECO:0007669"/>
    <property type="project" value="TreeGrafter"/>
</dbReference>
<evidence type="ECO:0000259" key="5">
    <source>
        <dbReference type="SMART" id="SM00822"/>
    </source>
</evidence>
<reference evidence="6 7" key="1">
    <citation type="journal article" date="2014" name="BMC Genomics">
        <title>Comparative genome sequencing reveals chemotype-specific gene clusters in the toxigenic black mold Stachybotrys.</title>
        <authorList>
            <person name="Semeiks J."/>
            <person name="Borek D."/>
            <person name="Otwinowski Z."/>
            <person name="Grishin N.V."/>
        </authorList>
    </citation>
    <scope>NUCLEOTIDE SEQUENCE [LARGE SCALE GENOMIC DNA]</scope>
    <source>
        <strain evidence="7">CBS 109288 / IBT 7711</strain>
    </source>
</reference>
<dbReference type="InterPro" id="IPR050091">
    <property type="entry name" value="PKS_NRPS_Biosynth_Enz"/>
</dbReference>
<dbReference type="GO" id="GO:0004312">
    <property type="term" value="F:fatty acid synthase activity"/>
    <property type="evidence" value="ECO:0007669"/>
    <property type="project" value="TreeGrafter"/>
</dbReference>
<evidence type="ECO:0000256" key="4">
    <source>
        <dbReference type="ARBA" id="ARBA00023002"/>
    </source>
</evidence>
<evidence type="ECO:0000256" key="1">
    <source>
        <dbReference type="ARBA" id="ARBA00022450"/>
    </source>
</evidence>
<organism evidence="6 7">
    <name type="scientific">Stachybotrys chartarum (strain CBS 109288 / IBT 7711)</name>
    <name type="common">Toxic black mold</name>
    <name type="synonym">Stilbospora chartarum</name>
    <dbReference type="NCBI Taxonomy" id="1280523"/>
    <lineage>
        <taxon>Eukaryota</taxon>
        <taxon>Fungi</taxon>
        <taxon>Dikarya</taxon>
        <taxon>Ascomycota</taxon>
        <taxon>Pezizomycotina</taxon>
        <taxon>Sordariomycetes</taxon>
        <taxon>Hypocreomycetidae</taxon>
        <taxon>Hypocreales</taxon>
        <taxon>Stachybotryaceae</taxon>
        <taxon>Stachybotrys</taxon>
    </lineage>
</organism>
<evidence type="ECO:0000313" key="6">
    <source>
        <dbReference type="EMBL" id="KEY75317.1"/>
    </source>
</evidence>
<dbReference type="GO" id="GO:0016491">
    <property type="term" value="F:oxidoreductase activity"/>
    <property type="evidence" value="ECO:0007669"/>
    <property type="project" value="UniProtKB-KW"/>
</dbReference>
<proteinExistence type="predicted"/>
<dbReference type="HOGENOM" id="CLU_017052_0_0_1"/>
<protein>
    <recommendedName>
        <fullName evidence="5">Ketoreductase domain-containing protein</fullName>
    </recommendedName>
</protein>